<dbReference type="InterPro" id="IPR036259">
    <property type="entry name" value="MFS_trans_sf"/>
</dbReference>
<evidence type="ECO:0000259" key="6">
    <source>
        <dbReference type="PROSITE" id="PS50850"/>
    </source>
</evidence>
<evidence type="ECO:0000256" key="1">
    <source>
        <dbReference type="ARBA" id="ARBA00004141"/>
    </source>
</evidence>
<dbReference type="Pfam" id="PF07690">
    <property type="entry name" value="MFS_1"/>
    <property type="match status" value="1"/>
</dbReference>
<feature type="transmembrane region" description="Helical" evidence="5">
    <location>
        <begin position="217"/>
        <end position="234"/>
    </location>
</feature>
<dbReference type="InterPro" id="IPR020846">
    <property type="entry name" value="MFS_dom"/>
</dbReference>
<dbReference type="EMBL" id="JAPDPJ010000021">
    <property type="protein sequence ID" value="MCW3786938.1"/>
    <property type="molecule type" value="Genomic_DNA"/>
</dbReference>
<feature type="domain" description="Major facilitator superfamily (MFS) profile" evidence="6">
    <location>
        <begin position="1"/>
        <end position="391"/>
    </location>
</feature>
<name>A0AAE3M4L4_9BACT</name>
<comment type="subcellular location">
    <subcellularLocation>
        <location evidence="1">Membrane</location>
        <topology evidence="1">Multi-pass membrane protein</topology>
    </subcellularLocation>
</comment>
<dbReference type="PROSITE" id="PS50850">
    <property type="entry name" value="MFS"/>
    <property type="match status" value="1"/>
</dbReference>
<evidence type="ECO:0000313" key="8">
    <source>
        <dbReference type="Proteomes" id="UP001209229"/>
    </source>
</evidence>
<dbReference type="PROSITE" id="PS00216">
    <property type="entry name" value="SUGAR_TRANSPORT_1"/>
    <property type="match status" value="1"/>
</dbReference>
<organism evidence="7 8">
    <name type="scientific">Plebeiibacterium sediminum</name>
    <dbReference type="NCBI Taxonomy" id="2992112"/>
    <lineage>
        <taxon>Bacteria</taxon>
        <taxon>Pseudomonadati</taxon>
        <taxon>Bacteroidota</taxon>
        <taxon>Bacteroidia</taxon>
        <taxon>Marinilabiliales</taxon>
        <taxon>Marinilabiliaceae</taxon>
        <taxon>Plebeiibacterium</taxon>
    </lineage>
</organism>
<keyword evidence="3 5" id="KW-1133">Transmembrane helix</keyword>
<protein>
    <submittedName>
        <fullName evidence="7">MFS transporter</fullName>
    </submittedName>
</protein>
<dbReference type="PANTHER" id="PTHR23530">
    <property type="entry name" value="TRANSPORT PROTEIN-RELATED"/>
    <property type="match status" value="1"/>
</dbReference>
<dbReference type="InterPro" id="IPR011701">
    <property type="entry name" value="MFS"/>
</dbReference>
<dbReference type="GO" id="GO:0022857">
    <property type="term" value="F:transmembrane transporter activity"/>
    <property type="evidence" value="ECO:0007669"/>
    <property type="project" value="InterPro"/>
</dbReference>
<feature type="transmembrane region" description="Helical" evidence="5">
    <location>
        <begin position="71"/>
        <end position="88"/>
    </location>
</feature>
<reference evidence="7" key="1">
    <citation type="submission" date="2022-10" db="EMBL/GenBank/DDBJ databases">
        <authorList>
            <person name="Yu W.X."/>
        </authorList>
    </citation>
    <scope>NUCLEOTIDE SEQUENCE</scope>
    <source>
        <strain evidence="7">AAT</strain>
    </source>
</reference>
<dbReference type="SUPFAM" id="SSF103473">
    <property type="entry name" value="MFS general substrate transporter"/>
    <property type="match status" value="1"/>
</dbReference>
<dbReference type="InterPro" id="IPR005829">
    <property type="entry name" value="Sugar_transporter_CS"/>
</dbReference>
<keyword evidence="8" id="KW-1185">Reference proteome</keyword>
<feature type="transmembrane region" description="Helical" evidence="5">
    <location>
        <begin position="94"/>
        <end position="119"/>
    </location>
</feature>
<comment type="caution">
    <text evidence="7">The sequence shown here is derived from an EMBL/GenBank/DDBJ whole genome shotgun (WGS) entry which is preliminary data.</text>
</comment>
<feature type="transmembrane region" description="Helical" evidence="5">
    <location>
        <begin position="341"/>
        <end position="358"/>
    </location>
</feature>
<feature type="transmembrane region" description="Helical" evidence="5">
    <location>
        <begin position="165"/>
        <end position="183"/>
    </location>
</feature>
<keyword evidence="2 5" id="KW-0812">Transmembrane</keyword>
<feature type="transmembrane region" description="Helical" evidence="5">
    <location>
        <begin position="299"/>
        <end position="320"/>
    </location>
</feature>
<feature type="transmembrane region" description="Helical" evidence="5">
    <location>
        <begin position="246"/>
        <end position="265"/>
    </location>
</feature>
<gene>
    <name evidence="7" type="ORF">OM075_10695</name>
</gene>
<dbReference type="PANTHER" id="PTHR23530:SF1">
    <property type="entry name" value="PERMEASE, MAJOR FACILITATOR SUPERFAMILY-RELATED"/>
    <property type="match status" value="1"/>
</dbReference>
<evidence type="ECO:0000313" key="7">
    <source>
        <dbReference type="EMBL" id="MCW3786938.1"/>
    </source>
</evidence>
<evidence type="ECO:0000256" key="3">
    <source>
        <dbReference type="ARBA" id="ARBA00022989"/>
    </source>
</evidence>
<feature type="transmembrane region" description="Helical" evidence="5">
    <location>
        <begin position="364"/>
        <end position="386"/>
    </location>
</feature>
<dbReference type="Proteomes" id="UP001209229">
    <property type="component" value="Unassembled WGS sequence"/>
</dbReference>
<dbReference type="InterPro" id="IPR053160">
    <property type="entry name" value="MFS_DHA3_Transporter"/>
</dbReference>
<evidence type="ECO:0000256" key="2">
    <source>
        <dbReference type="ARBA" id="ARBA00022692"/>
    </source>
</evidence>
<dbReference type="RefSeq" id="WP_301190503.1">
    <property type="nucleotide sequence ID" value="NZ_JAPDPJ010000021.1"/>
</dbReference>
<dbReference type="GO" id="GO:0016020">
    <property type="term" value="C:membrane"/>
    <property type="evidence" value="ECO:0007669"/>
    <property type="project" value="UniProtKB-SubCell"/>
</dbReference>
<proteinExistence type="predicted"/>
<keyword evidence="4 5" id="KW-0472">Membrane</keyword>
<evidence type="ECO:0000256" key="4">
    <source>
        <dbReference type="ARBA" id="ARBA00023136"/>
    </source>
</evidence>
<feature type="transmembrane region" description="Helical" evidence="5">
    <location>
        <begin position="140"/>
        <end position="159"/>
    </location>
</feature>
<evidence type="ECO:0000256" key="5">
    <source>
        <dbReference type="SAM" id="Phobius"/>
    </source>
</evidence>
<dbReference type="Gene3D" id="1.20.1250.20">
    <property type="entry name" value="MFS general substrate transporter like domains"/>
    <property type="match status" value="1"/>
</dbReference>
<dbReference type="AlphaFoldDB" id="A0AAE3M4L4"/>
<feature type="transmembrane region" description="Helical" evidence="5">
    <location>
        <begin position="12"/>
        <end position="32"/>
    </location>
</feature>
<sequence>MGRSLESNITKLYIIKIAKWFMLTMPILMLFYKDMGFSDKESFQLKAFYSIAIVIFEIPSGYVADVIGRKKTLIIGSILGTLGFVVYATTSGYYYFLIAEVILGIGQSFVSGADSALLYDSLKGLNRDQEYIKYEGRNFTVGNYAEAIAGLLGGTLAALHMRLPFILQSGIAFMAVPASIMLIEPALSKVRQKPGIKDIINVVWYALVKNAKLRYNLIYSSILGTATLTMAWIYQLYLSNIGFTSYYIGATHTVLNLIVGTTTLYAYRIEARLKPKLTIWFTSIIITGSYIVAGYINSAWILIVLVIFYFSRGIATPVLKDYINRITSSDIRATVLSIRSLLIRAFFAVIAPLVGYLSDNYNRAFSMKMIGIAFTVMVGSVIFLFLRSLDTNES</sequence>
<accession>A0AAE3M4L4</accession>
<feature type="transmembrane region" description="Helical" evidence="5">
    <location>
        <begin position="47"/>
        <end position="64"/>
    </location>
</feature>